<comment type="subcellular location">
    <subcellularLocation>
        <location evidence="1">Membrane</location>
        <topology evidence="1">Multi-pass membrane protein</topology>
    </subcellularLocation>
</comment>
<evidence type="ECO:0000313" key="11">
    <source>
        <dbReference type="EMBL" id="KAA6415480.1"/>
    </source>
</evidence>
<dbReference type="Pfam" id="PF00083">
    <property type="entry name" value="Sugar_tr"/>
    <property type="match status" value="1"/>
</dbReference>
<name>A0A5M8Q248_9LECA</name>
<dbReference type="InterPro" id="IPR050360">
    <property type="entry name" value="MFS_Sugar_Transporters"/>
</dbReference>
<dbReference type="Gene3D" id="1.20.1250.20">
    <property type="entry name" value="MFS general substrate transporter like domains"/>
    <property type="match status" value="1"/>
</dbReference>
<dbReference type="EMBL" id="VXIT01000001">
    <property type="protein sequence ID" value="KAA6415480.1"/>
    <property type="molecule type" value="Genomic_DNA"/>
</dbReference>
<feature type="compositionally biased region" description="Basic and acidic residues" evidence="8">
    <location>
        <begin position="26"/>
        <end position="44"/>
    </location>
</feature>
<dbReference type="PROSITE" id="PS50850">
    <property type="entry name" value="MFS"/>
    <property type="match status" value="1"/>
</dbReference>
<feature type="transmembrane region" description="Helical" evidence="9">
    <location>
        <begin position="132"/>
        <end position="151"/>
    </location>
</feature>
<comment type="similarity">
    <text evidence="2 7">Belongs to the major facilitator superfamily. Sugar transporter (TC 2.A.1.1) family.</text>
</comment>
<feature type="transmembrane region" description="Helical" evidence="9">
    <location>
        <begin position="181"/>
        <end position="205"/>
    </location>
</feature>
<feature type="region of interest" description="Disordered" evidence="8">
    <location>
        <begin position="1"/>
        <end position="49"/>
    </location>
</feature>
<evidence type="ECO:0000256" key="6">
    <source>
        <dbReference type="ARBA" id="ARBA00023136"/>
    </source>
</evidence>
<dbReference type="PROSITE" id="PS00216">
    <property type="entry name" value="SUGAR_TRANSPORT_1"/>
    <property type="match status" value="1"/>
</dbReference>
<keyword evidence="11" id="KW-0762">Sugar transport</keyword>
<sequence>MKPEHGESGGETERPDAPSMAATSRGTEHYDGKLDSPSPERPKEDDFENLKFPQPWKFEKWLPGGYNQKRMLKFKNPKTMYYAINLFAGIAIMFYGYDQGVMSQVNLNPDYQKHMGIAPVTGNSRNVAAEGGIVAVYYGGTFIGALVAGSLADRSGRIKAVVFGSMWALLGAVLQASAYNITWMCCARVIAGVGVGAIDCVIPVWSAEVSSHQARGAFLALEFFMNIGGLALAYWIEYFAYLNPNKVMAWRTPLALQIIFIFVIGIGINFFPESPRWLMKMGREQESRSVLKATREGDIEKELEGIKRVVKFELETSTANHYVSMLFPKDRYSGQLRRRVVLAVWLQIMQELVGIGVITVYAVDLFEGAGFSTNLSKLLAGFNNLSYMFSVIFAVITLDKFGRRSTMVWGAVGMALILLIGGILDQKAQKKGPKQKQYGAGVAALVFLYTATFGATWLTTPWLYPTEIFPLNVRAKGGAWSVVGWSIGNGVVTMITPFLFQSISYGTLLLFFGLNIFCIPFVILLYPETAGRSLEQMDTFFEHGDSWNVFKASHNIRDQGIADWRWTKKMQEGDEAEMEQDMPANTAGHRPEQDEKDARQSWKKRPVYTFRRKASNAGLM</sequence>
<evidence type="ECO:0000256" key="3">
    <source>
        <dbReference type="ARBA" id="ARBA00022448"/>
    </source>
</evidence>
<feature type="transmembrane region" description="Helical" evidence="9">
    <location>
        <begin position="438"/>
        <end position="458"/>
    </location>
</feature>
<dbReference type="PANTHER" id="PTHR48022">
    <property type="entry name" value="PLASTIDIC GLUCOSE TRANSPORTER 4"/>
    <property type="match status" value="1"/>
</dbReference>
<evidence type="ECO:0000313" key="12">
    <source>
        <dbReference type="Proteomes" id="UP000324767"/>
    </source>
</evidence>
<evidence type="ECO:0000256" key="2">
    <source>
        <dbReference type="ARBA" id="ARBA00010992"/>
    </source>
</evidence>
<feature type="region of interest" description="Disordered" evidence="8">
    <location>
        <begin position="573"/>
        <end position="606"/>
    </location>
</feature>
<evidence type="ECO:0000256" key="4">
    <source>
        <dbReference type="ARBA" id="ARBA00022692"/>
    </source>
</evidence>
<feature type="transmembrane region" description="Helical" evidence="9">
    <location>
        <begin position="158"/>
        <end position="175"/>
    </location>
</feature>
<dbReference type="InterPro" id="IPR005828">
    <property type="entry name" value="MFS_sugar_transport-like"/>
</dbReference>
<feature type="transmembrane region" description="Helical" evidence="9">
    <location>
        <begin position="408"/>
        <end position="426"/>
    </location>
</feature>
<dbReference type="InterPro" id="IPR003663">
    <property type="entry name" value="Sugar/inositol_transpt"/>
</dbReference>
<feature type="transmembrane region" description="Helical" evidence="9">
    <location>
        <begin position="340"/>
        <end position="363"/>
    </location>
</feature>
<feature type="transmembrane region" description="Helical" evidence="9">
    <location>
        <begin position="217"/>
        <end position="236"/>
    </location>
</feature>
<dbReference type="InterPro" id="IPR036259">
    <property type="entry name" value="MFS_trans_sf"/>
</dbReference>
<dbReference type="AlphaFoldDB" id="A0A5M8Q248"/>
<dbReference type="InterPro" id="IPR020846">
    <property type="entry name" value="MFS_dom"/>
</dbReference>
<evidence type="ECO:0000256" key="9">
    <source>
        <dbReference type="SAM" id="Phobius"/>
    </source>
</evidence>
<evidence type="ECO:0000259" key="10">
    <source>
        <dbReference type="PROSITE" id="PS50850"/>
    </source>
</evidence>
<evidence type="ECO:0000256" key="5">
    <source>
        <dbReference type="ARBA" id="ARBA00022989"/>
    </source>
</evidence>
<feature type="transmembrane region" description="Helical" evidence="9">
    <location>
        <begin position="248"/>
        <end position="271"/>
    </location>
</feature>
<evidence type="ECO:0000256" key="1">
    <source>
        <dbReference type="ARBA" id="ARBA00004141"/>
    </source>
</evidence>
<keyword evidence="5 9" id="KW-1133">Transmembrane helix</keyword>
<comment type="caution">
    <text evidence="11">The sequence shown here is derived from an EMBL/GenBank/DDBJ whole genome shotgun (WGS) entry which is preliminary data.</text>
</comment>
<feature type="transmembrane region" description="Helical" evidence="9">
    <location>
        <begin position="506"/>
        <end position="527"/>
    </location>
</feature>
<evidence type="ECO:0000256" key="8">
    <source>
        <dbReference type="SAM" id="MobiDB-lite"/>
    </source>
</evidence>
<organism evidence="11 12">
    <name type="scientific">Lasallia pustulata</name>
    <dbReference type="NCBI Taxonomy" id="136370"/>
    <lineage>
        <taxon>Eukaryota</taxon>
        <taxon>Fungi</taxon>
        <taxon>Dikarya</taxon>
        <taxon>Ascomycota</taxon>
        <taxon>Pezizomycotina</taxon>
        <taxon>Lecanoromycetes</taxon>
        <taxon>OSLEUM clade</taxon>
        <taxon>Umbilicariomycetidae</taxon>
        <taxon>Umbilicariales</taxon>
        <taxon>Umbilicariaceae</taxon>
        <taxon>Lasallia</taxon>
    </lineage>
</organism>
<feature type="transmembrane region" description="Helical" evidence="9">
    <location>
        <begin position="79"/>
        <end position="97"/>
    </location>
</feature>
<gene>
    <name evidence="11" type="ORF">FRX48_00195</name>
</gene>
<dbReference type="Proteomes" id="UP000324767">
    <property type="component" value="Unassembled WGS sequence"/>
</dbReference>
<reference evidence="11 12" key="1">
    <citation type="submission" date="2019-09" db="EMBL/GenBank/DDBJ databases">
        <title>The hologenome of the rock-dwelling lichen Lasallia pustulata.</title>
        <authorList>
            <person name="Greshake Tzovaras B."/>
            <person name="Segers F."/>
            <person name="Bicker A."/>
            <person name="Dal Grande F."/>
            <person name="Otte J."/>
            <person name="Hankeln T."/>
            <person name="Schmitt I."/>
            <person name="Ebersberger I."/>
        </authorList>
    </citation>
    <scope>NUCLEOTIDE SEQUENCE [LARGE SCALE GENOMIC DNA]</scope>
    <source>
        <strain evidence="11">A1-1</strain>
    </source>
</reference>
<feature type="compositionally biased region" description="Basic and acidic residues" evidence="8">
    <location>
        <begin position="1"/>
        <end position="16"/>
    </location>
</feature>
<dbReference type="NCBIfam" id="TIGR00879">
    <property type="entry name" value="SP"/>
    <property type="match status" value="1"/>
</dbReference>
<dbReference type="FunFam" id="1.20.1250.20:FF:000090">
    <property type="entry name" value="MFS sugar transporter, putative"/>
    <property type="match status" value="1"/>
</dbReference>
<dbReference type="PRINTS" id="PR00171">
    <property type="entry name" value="SUGRTRNSPORT"/>
</dbReference>
<keyword evidence="6 9" id="KW-0472">Membrane</keyword>
<feature type="transmembrane region" description="Helical" evidence="9">
    <location>
        <begin position="375"/>
        <end position="396"/>
    </location>
</feature>
<dbReference type="GO" id="GO:0016020">
    <property type="term" value="C:membrane"/>
    <property type="evidence" value="ECO:0007669"/>
    <property type="project" value="UniProtKB-SubCell"/>
</dbReference>
<evidence type="ECO:0000256" key="7">
    <source>
        <dbReference type="RuleBase" id="RU003346"/>
    </source>
</evidence>
<feature type="compositionally biased region" description="Basic and acidic residues" evidence="8">
    <location>
        <begin position="589"/>
        <end position="600"/>
    </location>
</feature>
<protein>
    <submittedName>
        <fullName evidence="11">Sugar transporter</fullName>
    </submittedName>
</protein>
<feature type="domain" description="Major facilitator superfamily (MFS) profile" evidence="10">
    <location>
        <begin position="84"/>
        <end position="530"/>
    </location>
</feature>
<dbReference type="InterPro" id="IPR005829">
    <property type="entry name" value="Sugar_transporter_CS"/>
</dbReference>
<keyword evidence="4 9" id="KW-0812">Transmembrane</keyword>
<proteinExistence type="inferred from homology"/>
<dbReference type="GO" id="GO:0005351">
    <property type="term" value="F:carbohydrate:proton symporter activity"/>
    <property type="evidence" value="ECO:0007669"/>
    <property type="project" value="TreeGrafter"/>
</dbReference>
<dbReference type="SUPFAM" id="SSF103473">
    <property type="entry name" value="MFS general substrate transporter"/>
    <property type="match status" value="1"/>
</dbReference>
<accession>A0A5M8Q248</accession>
<dbReference type="OrthoDB" id="2544694at2759"/>
<keyword evidence="3 7" id="KW-0813">Transport</keyword>
<dbReference type="PANTHER" id="PTHR48022:SF78">
    <property type="entry name" value="MONOSACCHARIDE TRANSPORTER, PUTATIVE (AFU_ORTHOLOGUE AFUA_2G02110)-RELATED"/>
    <property type="match status" value="1"/>
</dbReference>
<feature type="transmembrane region" description="Helical" evidence="9">
    <location>
        <begin position="479"/>
        <end position="500"/>
    </location>
</feature>